<dbReference type="PANTHER" id="PTHR35292">
    <property type="entry name" value="EXPRESSED PROTEIN"/>
    <property type="match status" value="1"/>
</dbReference>
<name>A0A5B8MNZ0_9CHLO</name>
<gene>
    <name evidence="1" type="ORF">A3770_05p35600</name>
</gene>
<dbReference type="AlphaFoldDB" id="A0A5B8MNZ0"/>
<proteinExistence type="predicted"/>
<dbReference type="STRING" id="1764295.A0A5B8MNZ0"/>
<dbReference type="OrthoDB" id="537257at2759"/>
<dbReference type="Proteomes" id="UP000316726">
    <property type="component" value="Chromosome 5"/>
</dbReference>
<dbReference type="PANTHER" id="PTHR35292:SF13">
    <property type="entry name" value="OS03G0581800 PROTEIN"/>
    <property type="match status" value="1"/>
</dbReference>
<dbReference type="EMBL" id="CP031038">
    <property type="protein sequence ID" value="QDZ21042.1"/>
    <property type="molecule type" value="Genomic_DNA"/>
</dbReference>
<evidence type="ECO:0000313" key="2">
    <source>
        <dbReference type="Proteomes" id="UP000316726"/>
    </source>
</evidence>
<organism evidence="1 2">
    <name type="scientific">Chloropicon primus</name>
    <dbReference type="NCBI Taxonomy" id="1764295"/>
    <lineage>
        <taxon>Eukaryota</taxon>
        <taxon>Viridiplantae</taxon>
        <taxon>Chlorophyta</taxon>
        <taxon>Chloropicophyceae</taxon>
        <taxon>Chloropicales</taxon>
        <taxon>Chloropicaceae</taxon>
        <taxon>Chloropicon</taxon>
    </lineage>
</organism>
<accession>A0A5B8MNZ0</accession>
<sequence>MGHGGEAGDGVRGGEDSARIMARLGAGDADAELDEGGGQEPTFQDYLGKDADGDCGRGKPFWSSVLTGLSFGRHRPLFAFCVPVGRRSPASGINTMASFASRALLRKVAQEPAKAFGQRLTNTVTRRNMATEPGAPAKVNFWEAPTNIPAWKEEHIVIAVLTGWAVVIWGASKAFGGGKKEAAPAK</sequence>
<reference evidence="1 2" key="1">
    <citation type="submission" date="2018-07" db="EMBL/GenBank/DDBJ databases">
        <title>The complete nuclear genome of the prasinophyte Chloropicon primus (CCMP1205).</title>
        <authorList>
            <person name="Pombert J.-F."/>
            <person name="Otis C."/>
            <person name="Turmel M."/>
            <person name="Lemieux C."/>
        </authorList>
    </citation>
    <scope>NUCLEOTIDE SEQUENCE [LARGE SCALE GENOMIC DNA]</scope>
    <source>
        <strain evidence="1 2">CCMP1205</strain>
    </source>
</reference>
<protein>
    <submittedName>
        <fullName evidence="1">Uncharacterized protein</fullName>
    </submittedName>
</protein>
<keyword evidence="2" id="KW-1185">Reference proteome</keyword>
<evidence type="ECO:0000313" key="1">
    <source>
        <dbReference type="EMBL" id="QDZ21042.1"/>
    </source>
</evidence>